<dbReference type="EMBL" id="CM004473">
    <property type="protein sequence ID" value="OCT82743.1"/>
    <property type="molecule type" value="Genomic_DNA"/>
</dbReference>
<gene>
    <name evidence="1" type="ORF">XELAEV_18025277mg</name>
</gene>
<dbReference type="AlphaFoldDB" id="A0A974HM63"/>
<reference evidence="2" key="1">
    <citation type="journal article" date="2016" name="Nature">
        <title>Genome evolution in the allotetraploid frog Xenopus laevis.</title>
        <authorList>
            <person name="Session A.M."/>
            <person name="Uno Y."/>
            <person name="Kwon T."/>
            <person name="Chapman J.A."/>
            <person name="Toyoda A."/>
            <person name="Takahashi S."/>
            <person name="Fukui A."/>
            <person name="Hikosaka A."/>
            <person name="Suzuki A."/>
            <person name="Kondo M."/>
            <person name="van Heeringen S.J."/>
            <person name="Quigley I."/>
            <person name="Heinz S."/>
            <person name="Ogino H."/>
            <person name="Ochi H."/>
            <person name="Hellsten U."/>
            <person name="Lyons J.B."/>
            <person name="Simakov O."/>
            <person name="Putnam N."/>
            <person name="Stites J."/>
            <person name="Kuroki Y."/>
            <person name="Tanaka T."/>
            <person name="Michiue T."/>
            <person name="Watanabe M."/>
            <person name="Bogdanovic O."/>
            <person name="Lister R."/>
            <person name="Georgiou G."/>
            <person name="Paranjpe S.S."/>
            <person name="van Kruijsbergen I."/>
            <person name="Shu S."/>
            <person name="Carlson J."/>
            <person name="Kinoshita T."/>
            <person name="Ohta Y."/>
            <person name="Mawaribuchi S."/>
            <person name="Jenkins J."/>
            <person name="Grimwood J."/>
            <person name="Schmutz J."/>
            <person name="Mitros T."/>
            <person name="Mozaffari S.V."/>
            <person name="Suzuki Y."/>
            <person name="Haramoto Y."/>
            <person name="Yamamoto T.S."/>
            <person name="Takagi C."/>
            <person name="Heald R."/>
            <person name="Miller K."/>
            <person name="Haudenschild C."/>
            <person name="Kitzman J."/>
            <person name="Nakayama T."/>
            <person name="Izutsu Y."/>
            <person name="Robert J."/>
            <person name="Fortriede J."/>
            <person name="Burns K."/>
            <person name="Lotay V."/>
            <person name="Karimi K."/>
            <person name="Yasuoka Y."/>
            <person name="Dichmann D.S."/>
            <person name="Flajnik M.F."/>
            <person name="Houston D.W."/>
            <person name="Shendure J."/>
            <person name="DuPasquier L."/>
            <person name="Vize P.D."/>
            <person name="Zorn A.M."/>
            <person name="Ito M."/>
            <person name="Marcotte E.M."/>
            <person name="Wallingford J.B."/>
            <person name="Ito Y."/>
            <person name="Asashima M."/>
            <person name="Ueno N."/>
            <person name="Matsuda Y."/>
            <person name="Veenstra G.J."/>
            <person name="Fujiyama A."/>
            <person name="Harland R.M."/>
            <person name="Taira M."/>
            <person name="Rokhsar D.S."/>
        </authorList>
    </citation>
    <scope>NUCLEOTIDE SEQUENCE [LARGE SCALE GENOMIC DNA]</scope>
    <source>
        <strain evidence="2">J</strain>
    </source>
</reference>
<evidence type="ECO:0000313" key="2">
    <source>
        <dbReference type="Proteomes" id="UP000694892"/>
    </source>
</evidence>
<accession>A0A974HM63</accession>
<evidence type="ECO:0000313" key="1">
    <source>
        <dbReference type="EMBL" id="OCT82743.1"/>
    </source>
</evidence>
<dbReference type="Proteomes" id="UP000694892">
    <property type="component" value="Chromosome 4S"/>
</dbReference>
<protein>
    <submittedName>
        <fullName evidence="1">Uncharacterized protein</fullName>
    </submittedName>
</protein>
<organism evidence="1 2">
    <name type="scientific">Xenopus laevis</name>
    <name type="common">African clawed frog</name>
    <dbReference type="NCBI Taxonomy" id="8355"/>
    <lineage>
        <taxon>Eukaryota</taxon>
        <taxon>Metazoa</taxon>
        <taxon>Chordata</taxon>
        <taxon>Craniata</taxon>
        <taxon>Vertebrata</taxon>
        <taxon>Euteleostomi</taxon>
        <taxon>Amphibia</taxon>
        <taxon>Batrachia</taxon>
        <taxon>Anura</taxon>
        <taxon>Pipoidea</taxon>
        <taxon>Pipidae</taxon>
        <taxon>Xenopodinae</taxon>
        <taxon>Xenopus</taxon>
        <taxon>Xenopus</taxon>
    </lineage>
</organism>
<proteinExistence type="predicted"/>
<sequence>MLHFTSQCSPLCRGRCKTASSRAGGAGSFPVLVSPLYSLVSPDMAVTVVRGEYGAWTLIRQQQQQKGGEASPARWSSEAV</sequence>
<name>A0A974HM63_XENLA</name>